<evidence type="ECO:0000313" key="2">
    <source>
        <dbReference type="Proteomes" id="UP000053157"/>
    </source>
</evidence>
<sequence>MEYLIKNKYLTKDDLPISAARAQVRYLINSNPSHEDRDMVRPRMVGEGVYLETNHDSSSKARYSARFIEDYVLNE</sequence>
<proteinExistence type="predicted"/>
<evidence type="ECO:0000313" key="1">
    <source>
        <dbReference type="EMBL" id="KTG22372.1"/>
    </source>
</evidence>
<gene>
    <name evidence="1" type="ORF">AUR66_16980</name>
</gene>
<reference evidence="1 2" key="1">
    <citation type="submission" date="2015-12" db="EMBL/GenBank/DDBJ databases">
        <title>Haloferax profundi sp. nov. isolated from the Discovery deep brine-seawater interface in the Red Sea.</title>
        <authorList>
            <person name="Zhang G."/>
            <person name="Stingl U."/>
            <person name="Rashid M."/>
        </authorList>
    </citation>
    <scope>NUCLEOTIDE SEQUENCE [LARGE SCALE GENOMIC DNA]</scope>
    <source>
        <strain evidence="1 2">SB29</strain>
    </source>
</reference>
<protein>
    <submittedName>
        <fullName evidence="1">Uncharacterized protein</fullName>
    </submittedName>
</protein>
<dbReference type="AlphaFoldDB" id="A0A0W1S8K7"/>
<name>A0A0W1S8K7_9EURY</name>
<accession>A0A0W1S8K7</accession>
<comment type="caution">
    <text evidence="1">The sequence shown here is derived from an EMBL/GenBank/DDBJ whole genome shotgun (WGS) entry which is preliminary data.</text>
</comment>
<organism evidence="1 2">
    <name type="scientific">Haloferax profundi</name>
    <dbReference type="NCBI Taxonomy" id="1544718"/>
    <lineage>
        <taxon>Archaea</taxon>
        <taxon>Methanobacteriati</taxon>
        <taxon>Methanobacteriota</taxon>
        <taxon>Stenosarchaea group</taxon>
        <taxon>Halobacteria</taxon>
        <taxon>Halobacteriales</taxon>
        <taxon>Haloferacaceae</taxon>
        <taxon>Haloferax</taxon>
    </lineage>
</organism>
<dbReference type="EMBL" id="LOPV01000371">
    <property type="protein sequence ID" value="KTG22372.1"/>
    <property type="molecule type" value="Genomic_DNA"/>
</dbReference>
<dbReference type="Proteomes" id="UP000053157">
    <property type="component" value="Unassembled WGS sequence"/>
</dbReference>
<keyword evidence="2" id="KW-1185">Reference proteome</keyword>